<dbReference type="InterPro" id="IPR005653">
    <property type="entry name" value="OstA-like_N"/>
</dbReference>
<keyword evidence="1 4" id="KW-0732">Signal</keyword>
<dbReference type="HAMAP" id="MF_01411">
    <property type="entry name" value="LPS_assembly_LptD"/>
    <property type="match status" value="1"/>
</dbReference>
<accession>A0A1E3VS81</accession>
<dbReference type="GO" id="GO:0043165">
    <property type="term" value="P:Gram-negative-bacterium-type cell outer membrane assembly"/>
    <property type="evidence" value="ECO:0007669"/>
    <property type="project" value="UniProtKB-UniRule"/>
</dbReference>
<dbReference type="InterPro" id="IPR020889">
    <property type="entry name" value="LipoPS_assembly_LptD"/>
</dbReference>
<dbReference type="Pfam" id="PF04453">
    <property type="entry name" value="LptD"/>
    <property type="match status" value="1"/>
</dbReference>
<comment type="subcellular location">
    <subcellularLocation>
        <location evidence="4">Cell outer membrane</location>
    </subcellularLocation>
</comment>
<keyword evidence="8" id="KW-1185">Reference proteome</keyword>
<comment type="caution">
    <text evidence="4">Lacks conserved residue(s) required for the propagation of feature annotation.</text>
</comment>
<evidence type="ECO:0000256" key="4">
    <source>
        <dbReference type="HAMAP-Rule" id="MF_01411"/>
    </source>
</evidence>
<organism evidence="7 8">
    <name type="scientific">Methyloceanibacter superfactus</name>
    <dbReference type="NCBI Taxonomy" id="1774969"/>
    <lineage>
        <taxon>Bacteria</taxon>
        <taxon>Pseudomonadati</taxon>
        <taxon>Pseudomonadota</taxon>
        <taxon>Alphaproteobacteria</taxon>
        <taxon>Hyphomicrobiales</taxon>
        <taxon>Hyphomicrobiaceae</taxon>
        <taxon>Methyloceanibacter</taxon>
    </lineage>
</organism>
<comment type="similarity">
    <text evidence="4">Belongs to the LptD family.</text>
</comment>
<feature type="chain" id="PRO_5009354129" description="LPS-assembly protein LptD" evidence="4">
    <location>
        <begin position="21"/>
        <end position="795"/>
    </location>
</feature>
<evidence type="ECO:0000313" key="7">
    <source>
        <dbReference type="EMBL" id="ODR96379.1"/>
    </source>
</evidence>
<dbReference type="InterPro" id="IPR007543">
    <property type="entry name" value="LptD_C"/>
</dbReference>
<gene>
    <name evidence="4" type="primary">lptD</name>
    <name evidence="7" type="ORF">AUC69_14505</name>
</gene>
<comment type="caution">
    <text evidence="7">The sequence shown here is derived from an EMBL/GenBank/DDBJ whole genome shotgun (WGS) entry which is preliminary data.</text>
</comment>
<evidence type="ECO:0000313" key="8">
    <source>
        <dbReference type="Proteomes" id="UP000094472"/>
    </source>
</evidence>
<feature type="signal peptide" evidence="4">
    <location>
        <begin position="1"/>
        <end position="20"/>
    </location>
</feature>
<evidence type="ECO:0000256" key="1">
    <source>
        <dbReference type="ARBA" id="ARBA00022729"/>
    </source>
</evidence>
<reference evidence="7 8" key="1">
    <citation type="journal article" date="2016" name="Environ. Microbiol.">
        <title>New Methyloceanibacter diversity from North Sea sediments includes methanotroph containing solely the soluble methane monooxygenase.</title>
        <authorList>
            <person name="Vekeman B."/>
            <person name="Kerckhof F.M."/>
            <person name="Cremers G."/>
            <person name="de Vos P."/>
            <person name="Vandamme P."/>
            <person name="Boon N."/>
            <person name="Op den Camp H.J."/>
            <person name="Heylen K."/>
        </authorList>
    </citation>
    <scope>NUCLEOTIDE SEQUENCE [LARGE SCALE GENOMIC DNA]</scope>
    <source>
        <strain evidence="7 8">R-67175</strain>
    </source>
</reference>
<dbReference type="EMBL" id="LPWF01000029">
    <property type="protein sequence ID" value="ODR96379.1"/>
    <property type="molecule type" value="Genomic_DNA"/>
</dbReference>
<evidence type="ECO:0000259" key="5">
    <source>
        <dbReference type="Pfam" id="PF04453"/>
    </source>
</evidence>
<feature type="domain" description="Organic solvent tolerance-like N-terminal" evidence="6">
    <location>
        <begin position="78"/>
        <end position="142"/>
    </location>
</feature>
<dbReference type="STRING" id="1774969.AUC69_14505"/>
<protein>
    <recommendedName>
        <fullName evidence="4">LPS-assembly protein LptD</fullName>
    </recommendedName>
</protein>
<comment type="subunit">
    <text evidence="4">Component of the lipopolysaccharide transport and assembly complex.</text>
</comment>
<dbReference type="Pfam" id="PF13100">
    <property type="entry name" value="OstA_2"/>
    <property type="match status" value="1"/>
</dbReference>
<dbReference type="PANTHER" id="PTHR30189:SF1">
    <property type="entry name" value="LPS-ASSEMBLY PROTEIN LPTD"/>
    <property type="match status" value="1"/>
</dbReference>
<dbReference type="AlphaFoldDB" id="A0A1E3VS81"/>
<name>A0A1E3VS81_9HYPH</name>
<evidence type="ECO:0000259" key="6">
    <source>
        <dbReference type="Pfam" id="PF13100"/>
    </source>
</evidence>
<evidence type="ECO:0000256" key="2">
    <source>
        <dbReference type="ARBA" id="ARBA00023136"/>
    </source>
</evidence>
<dbReference type="Gene3D" id="2.60.450.10">
    <property type="entry name" value="Lipopolysaccharide (LPS) transport protein A like domain"/>
    <property type="match status" value="1"/>
</dbReference>
<dbReference type="GO" id="GO:1990351">
    <property type="term" value="C:transporter complex"/>
    <property type="evidence" value="ECO:0007669"/>
    <property type="project" value="TreeGrafter"/>
</dbReference>
<keyword evidence="3 4" id="KW-0998">Cell outer membrane</keyword>
<keyword evidence="2 4" id="KW-0472">Membrane</keyword>
<dbReference type="GO" id="GO:0015920">
    <property type="term" value="P:lipopolysaccharide transport"/>
    <property type="evidence" value="ECO:0007669"/>
    <property type="project" value="InterPro"/>
</dbReference>
<dbReference type="RefSeq" id="WP_083239381.1">
    <property type="nucleotide sequence ID" value="NZ_LPWF01000029.1"/>
</dbReference>
<dbReference type="Proteomes" id="UP000094472">
    <property type="component" value="Unassembled WGS sequence"/>
</dbReference>
<dbReference type="PANTHER" id="PTHR30189">
    <property type="entry name" value="LPS-ASSEMBLY PROTEIN"/>
    <property type="match status" value="1"/>
</dbReference>
<feature type="domain" description="LptD C-terminal" evidence="5">
    <location>
        <begin position="328"/>
        <end position="665"/>
    </location>
</feature>
<dbReference type="InterPro" id="IPR050218">
    <property type="entry name" value="LptD"/>
</dbReference>
<proteinExistence type="inferred from homology"/>
<sequence precursor="true">MMARAATILLSMCRALPGFAASYGRAFARNRGVVLAGVLAAFAVLLAPTHEAFAQAQTGLEQIIEPPQMGSAEPMLLQADEMIYENDNATIRAKGNVEIYYGNYTLLADSVVYNRNSNTLAAEGNVRMKDPDGAVITADQLTLTDDFRDGFVDALKLVTKDETRIVAQSASREAGNVTVFRKGWFTPCKLCEEDPTKPPTWRIRAGKITHKRDQATITYKDAAFDFFGVPVLWVPYFQTADPTVKRKSGFLMPSYSHSDELGSTVQVPYYFALSDHYDFTFAPMWTEKAGTLLLGDWRQRTASGGYRIEMAGVFDNPDDPLSPADQDFRGSIKTQGKFALDPYYSWGWDILAETDETFRRFYNLDSRLKTDRVSQVYLEGLHDRNYISTRFYNTQSLLFQDEDFSEATVYPIIDYDYIVGTPVIGGELSFNSNAMVFSSEDGTDSNRLIVEANWRRKLIDPIGQVFTPFGRLRGDVYGIDQPAELDLTGSDDIMSEDPEDGAIWRGNAVAGLDYRYPFITTTGSVTHTVEPIGQIIARPDTLGDQQDIPNEDALSLVFDDTLLFDIDKFSGYDRIETGTRANYGFGYTAQFASGAYLRAVAGQSYQIGGQNEFDTAFYQTSGLATDASDYVTGVYFQATRNISFSAQQRFDQDDLTVQRTDLGSWMRYGPLQARVNYADVPGNLPTAAPAGIVPEADSEEILAAGALAITEDWSLLANMRYDIQEDQTITDGLGLRYQDDCFMMDVTYQRSFIRDQDIEPDERFLVNFALKYLGAYTMSTSAFGGFGADGSDSND</sequence>
<dbReference type="GO" id="GO:0009279">
    <property type="term" value="C:cell outer membrane"/>
    <property type="evidence" value="ECO:0007669"/>
    <property type="project" value="UniProtKB-SubCell"/>
</dbReference>
<evidence type="ECO:0000256" key="3">
    <source>
        <dbReference type="ARBA" id="ARBA00023237"/>
    </source>
</evidence>
<comment type="function">
    <text evidence="4">Involved in the assembly of lipopolysaccharide (LPS) at the surface of the outer membrane.</text>
</comment>